<name>A0A4U6XKY3_9PEZI</name>
<proteinExistence type="predicted"/>
<accession>A0A4U6XKY3</accession>
<evidence type="ECO:0000313" key="3">
    <source>
        <dbReference type="Proteomes" id="UP000310108"/>
    </source>
</evidence>
<dbReference type="Proteomes" id="UP000310108">
    <property type="component" value="Unassembled WGS sequence"/>
</dbReference>
<keyword evidence="1" id="KW-0732">Signal</keyword>
<feature type="chain" id="PRO_5020687242" evidence="1">
    <location>
        <begin position="18"/>
        <end position="55"/>
    </location>
</feature>
<reference evidence="2 3" key="1">
    <citation type="journal article" date="2019" name="PLoS ONE">
        <title>Comparative genome analysis indicates high evolutionary potential of pathogenicity genes in Colletotrichum tanaceti.</title>
        <authorList>
            <person name="Lelwala R.V."/>
            <person name="Korhonen P.K."/>
            <person name="Young N.D."/>
            <person name="Scott J.B."/>
            <person name="Ades P.A."/>
            <person name="Gasser R.B."/>
            <person name="Taylor P.W.J."/>
        </authorList>
    </citation>
    <scope>NUCLEOTIDE SEQUENCE [LARGE SCALE GENOMIC DNA]</scope>
    <source>
        <strain evidence="2">BRIP57314</strain>
    </source>
</reference>
<keyword evidence="3" id="KW-1185">Reference proteome</keyword>
<evidence type="ECO:0000256" key="1">
    <source>
        <dbReference type="SAM" id="SignalP"/>
    </source>
</evidence>
<evidence type="ECO:0000313" key="2">
    <source>
        <dbReference type="EMBL" id="TKW56264.1"/>
    </source>
</evidence>
<feature type="signal peptide" evidence="1">
    <location>
        <begin position="1"/>
        <end position="17"/>
    </location>
</feature>
<comment type="caution">
    <text evidence="2">The sequence shown here is derived from an EMBL/GenBank/DDBJ whole genome shotgun (WGS) entry which is preliminary data.</text>
</comment>
<organism evidence="2 3">
    <name type="scientific">Colletotrichum tanaceti</name>
    <dbReference type="NCBI Taxonomy" id="1306861"/>
    <lineage>
        <taxon>Eukaryota</taxon>
        <taxon>Fungi</taxon>
        <taxon>Dikarya</taxon>
        <taxon>Ascomycota</taxon>
        <taxon>Pezizomycotina</taxon>
        <taxon>Sordariomycetes</taxon>
        <taxon>Hypocreomycetidae</taxon>
        <taxon>Glomerellales</taxon>
        <taxon>Glomerellaceae</taxon>
        <taxon>Colletotrichum</taxon>
        <taxon>Colletotrichum destructivum species complex</taxon>
    </lineage>
</organism>
<gene>
    <name evidence="2" type="ORF">CTA1_11905</name>
</gene>
<protein>
    <submittedName>
        <fullName evidence="2">Uncharacterized protein</fullName>
    </submittedName>
</protein>
<sequence>MKYTAATLLALVAVSNAAVCNGGWDKPKGSTCPGAYMDAGTIELLVMQLYLKTEQ</sequence>
<dbReference type="AlphaFoldDB" id="A0A4U6XKY3"/>
<dbReference type="EMBL" id="PJEX01000073">
    <property type="protein sequence ID" value="TKW56264.1"/>
    <property type="molecule type" value="Genomic_DNA"/>
</dbReference>